<feature type="transmembrane region" description="Helical" evidence="2">
    <location>
        <begin position="159"/>
        <end position="184"/>
    </location>
</feature>
<keyword evidence="1" id="KW-0813">Transport</keyword>
<evidence type="ECO:0000313" key="4">
    <source>
        <dbReference type="Proteomes" id="UP000673691"/>
    </source>
</evidence>
<keyword evidence="2" id="KW-0472">Membrane</keyword>
<feature type="non-terminal residue" evidence="3">
    <location>
        <position position="272"/>
    </location>
</feature>
<dbReference type="PANTHER" id="PTHR31503:SF22">
    <property type="entry name" value="VACUOLAR CALCIUM ION TRANSPORTER"/>
    <property type="match status" value="1"/>
</dbReference>
<dbReference type="GO" id="GO:0006874">
    <property type="term" value="P:intracellular calcium ion homeostasis"/>
    <property type="evidence" value="ECO:0007669"/>
    <property type="project" value="TreeGrafter"/>
</dbReference>
<keyword evidence="4" id="KW-1185">Reference proteome</keyword>
<dbReference type="Proteomes" id="UP000673691">
    <property type="component" value="Unassembled WGS sequence"/>
</dbReference>
<dbReference type="AlphaFoldDB" id="A0A8H7ZT29"/>
<dbReference type="PANTHER" id="PTHR31503">
    <property type="entry name" value="VACUOLAR CALCIUM ION TRANSPORTER"/>
    <property type="match status" value="1"/>
</dbReference>
<dbReference type="GO" id="GO:0015369">
    <property type="term" value="F:calcium:proton antiporter activity"/>
    <property type="evidence" value="ECO:0007669"/>
    <property type="project" value="TreeGrafter"/>
</dbReference>
<protein>
    <recommendedName>
        <fullName evidence="5">Sodium/calcium exchanger membrane region domain-containing protein</fullName>
    </recommendedName>
</protein>
<proteinExistence type="predicted"/>
<evidence type="ECO:0008006" key="5">
    <source>
        <dbReference type="Google" id="ProtNLM"/>
    </source>
</evidence>
<accession>A0A8H7ZT29</accession>
<feature type="transmembrane region" description="Helical" evidence="2">
    <location>
        <begin position="247"/>
        <end position="268"/>
    </location>
</feature>
<dbReference type="InterPro" id="IPR004713">
    <property type="entry name" value="CaH_exchang"/>
</dbReference>
<keyword evidence="1" id="KW-0406">Ion transport</keyword>
<organism evidence="3 4">
    <name type="scientific">Olpidium bornovanus</name>
    <dbReference type="NCBI Taxonomy" id="278681"/>
    <lineage>
        <taxon>Eukaryota</taxon>
        <taxon>Fungi</taxon>
        <taxon>Fungi incertae sedis</taxon>
        <taxon>Olpidiomycota</taxon>
        <taxon>Olpidiomycotina</taxon>
        <taxon>Olpidiomycetes</taxon>
        <taxon>Olpidiales</taxon>
        <taxon>Olpidiaceae</taxon>
        <taxon>Olpidium</taxon>
    </lineage>
</organism>
<evidence type="ECO:0000256" key="2">
    <source>
        <dbReference type="SAM" id="Phobius"/>
    </source>
</evidence>
<name>A0A8H7ZT29_9FUNG</name>
<evidence type="ECO:0000256" key="1">
    <source>
        <dbReference type="ARBA" id="ARBA00023065"/>
    </source>
</evidence>
<feature type="transmembrane region" description="Helical" evidence="2">
    <location>
        <begin position="50"/>
        <end position="83"/>
    </location>
</feature>
<reference evidence="3 4" key="1">
    <citation type="journal article" name="Sci. Rep.">
        <title>Genome-scale phylogenetic analyses confirm Olpidium as the closest living zoosporic fungus to the non-flagellated, terrestrial fungi.</title>
        <authorList>
            <person name="Chang Y."/>
            <person name="Rochon D."/>
            <person name="Sekimoto S."/>
            <person name="Wang Y."/>
            <person name="Chovatia M."/>
            <person name="Sandor L."/>
            <person name="Salamov A."/>
            <person name="Grigoriev I.V."/>
            <person name="Stajich J.E."/>
            <person name="Spatafora J.W."/>
        </authorList>
    </citation>
    <scope>NUCLEOTIDE SEQUENCE [LARGE SCALE GENOMIC DNA]</scope>
    <source>
        <strain evidence="3">S191</strain>
    </source>
</reference>
<evidence type="ECO:0000313" key="3">
    <source>
        <dbReference type="EMBL" id="KAG5458866.1"/>
    </source>
</evidence>
<feature type="transmembrane region" description="Helical" evidence="2">
    <location>
        <begin position="204"/>
        <end position="227"/>
    </location>
</feature>
<keyword evidence="2" id="KW-1133">Transmembrane helix</keyword>
<comment type="caution">
    <text evidence="3">The sequence shown here is derived from an EMBL/GenBank/DDBJ whole genome shotgun (WGS) entry which is preliminary data.</text>
</comment>
<sequence>MSASVVLPLVGPPPSGRLRPPPLLACRKLDHPPTLASSARFVLRRTRLNLLLAFVPLALLARPLGWPGAAAFVLNFLAIVPLAKLLDVATEELALIIGRPAGRLLNTTVLGCSFAFAGVKYHEQTFNITSAQTNCSLLTLSVLSLLLPAAFRATVLDEYYAAIIPISHGAAVTMLIVYMLFLLFELKTHKDLFVTGNEDKGVRAANMTTLSASALLVVVVLVVALCAHNLVGSIEGVVEFAGLTKTFIGLVILPIICNFSELVTGTLADALA</sequence>
<dbReference type="OrthoDB" id="1699231at2759"/>
<keyword evidence="2" id="KW-0812">Transmembrane</keyword>
<dbReference type="EMBL" id="JAEFCI010007786">
    <property type="protein sequence ID" value="KAG5458866.1"/>
    <property type="molecule type" value="Genomic_DNA"/>
</dbReference>
<gene>
    <name evidence="3" type="ORF">BJ554DRAFT_829</name>
</gene>
<feature type="transmembrane region" description="Helical" evidence="2">
    <location>
        <begin position="133"/>
        <end position="153"/>
    </location>
</feature>
<dbReference type="GO" id="GO:0016020">
    <property type="term" value="C:membrane"/>
    <property type="evidence" value="ECO:0007669"/>
    <property type="project" value="InterPro"/>
</dbReference>